<evidence type="ECO:0000256" key="8">
    <source>
        <dbReference type="ARBA" id="ARBA00022763"/>
    </source>
</evidence>
<dbReference type="Pfam" id="PF00730">
    <property type="entry name" value="HhH-GPD"/>
    <property type="match status" value="1"/>
</dbReference>
<accession>A0A926I3T2</accession>
<proteinExistence type="inferred from homology"/>
<evidence type="ECO:0000256" key="3">
    <source>
        <dbReference type="ARBA" id="ARBA00008343"/>
    </source>
</evidence>
<dbReference type="GO" id="GO:0035485">
    <property type="term" value="F:adenine/guanine mispair binding"/>
    <property type="evidence" value="ECO:0007669"/>
    <property type="project" value="TreeGrafter"/>
</dbReference>
<gene>
    <name evidence="16" type="primary">mutY</name>
    <name evidence="16" type="ORF">H8711_02650</name>
</gene>
<dbReference type="PANTHER" id="PTHR42944:SF1">
    <property type="entry name" value="ADENINE DNA GLYCOSYLASE"/>
    <property type="match status" value="1"/>
</dbReference>
<dbReference type="GO" id="GO:0000701">
    <property type="term" value="F:purine-specific mismatch base pair DNA N-glycosylase activity"/>
    <property type="evidence" value="ECO:0007669"/>
    <property type="project" value="UniProtKB-EC"/>
</dbReference>
<comment type="function">
    <text evidence="2">Adenine glycosylase active on G-A mispairs. MutY also corrects error-prone DNA synthesis past GO lesions which are due to the oxidatively damaged form of guanine: 7,8-dihydro-8-oxoguanine (8-oxo-dGTP).</text>
</comment>
<keyword evidence="7" id="KW-0479">Metal-binding</keyword>
<keyword evidence="8 14" id="KW-0227">DNA damage</keyword>
<dbReference type="SUPFAM" id="SSF55811">
    <property type="entry name" value="Nudix"/>
    <property type="match status" value="1"/>
</dbReference>
<evidence type="ECO:0000256" key="4">
    <source>
        <dbReference type="ARBA" id="ARBA00012045"/>
    </source>
</evidence>
<evidence type="ECO:0000256" key="10">
    <source>
        <dbReference type="ARBA" id="ARBA00023004"/>
    </source>
</evidence>
<dbReference type="EMBL" id="JACRST010000002">
    <property type="protein sequence ID" value="MBC8545838.1"/>
    <property type="molecule type" value="Genomic_DNA"/>
</dbReference>
<dbReference type="InterPro" id="IPR004036">
    <property type="entry name" value="Endonuclease-III-like_CS2"/>
</dbReference>
<dbReference type="Pfam" id="PF00633">
    <property type="entry name" value="HHH"/>
    <property type="match status" value="1"/>
</dbReference>
<dbReference type="RefSeq" id="WP_249281992.1">
    <property type="nucleotide sequence ID" value="NZ_JACRST010000002.1"/>
</dbReference>
<keyword evidence="13 14" id="KW-0326">Glycosidase</keyword>
<dbReference type="FunFam" id="1.10.340.30:FF:000002">
    <property type="entry name" value="Adenine DNA glycosylase"/>
    <property type="match status" value="1"/>
</dbReference>
<evidence type="ECO:0000256" key="9">
    <source>
        <dbReference type="ARBA" id="ARBA00022801"/>
    </source>
</evidence>
<dbReference type="GO" id="GO:0046872">
    <property type="term" value="F:metal ion binding"/>
    <property type="evidence" value="ECO:0007669"/>
    <property type="project" value="UniProtKB-UniRule"/>
</dbReference>
<protein>
    <recommendedName>
        <fullName evidence="5 14">Adenine DNA glycosylase</fullName>
        <ecNumber evidence="4 14">3.2.2.31</ecNumber>
    </recommendedName>
</protein>
<reference evidence="16" key="1">
    <citation type="submission" date="2020-08" db="EMBL/GenBank/DDBJ databases">
        <title>Genome public.</title>
        <authorList>
            <person name="Liu C."/>
            <person name="Sun Q."/>
        </authorList>
    </citation>
    <scope>NUCLEOTIDE SEQUENCE</scope>
    <source>
        <strain evidence="16">NSJ-31</strain>
    </source>
</reference>
<dbReference type="InterPro" id="IPR003265">
    <property type="entry name" value="HhH-GPD_domain"/>
</dbReference>
<dbReference type="SUPFAM" id="SSF48150">
    <property type="entry name" value="DNA-glycosylase"/>
    <property type="match status" value="1"/>
</dbReference>
<dbReference type="InterPro" id="IPR029119">
    <property type="entry name" value="MutY_C"/>
</dbReference>
<dbReference type="Gene3D" id="3.90.79.10">
    <property type="entry name" value="Nucleoside Triphosphate Pyrophosphohydrolase"/>
    <property type="match status" value="1"/>
</dbReference>
<keyword evidence="9" id="KW-0378">Hydrolase</keyword>
<comment type="caution">
    <text evidence="16">The sequence shown here is derived from an EMBL/GenBank/DDBJ whole genome shotgun (WGS) entry which is preliminary data.</text>
</comment>
<evidence type="ECO:0000313" key="17">
    <source>
        <dbReference type="Proteomes" id="UP000653127"/>
    </source>
</evidence>
<dbReference type="GO" id="GO:0034039">
    <property type="term" value="F:8-oxo-7,8-dihydroguanine DNA N-glycosylase activity"/>
    <property type="evidence" value="ECO:0007669"/>
    <property type="project" value="TreeGrafter"/>
</dbReference>
<dbReference type="InterPro" id="IPR023170">
    <property type="entry name" value="HhH_base_excis_C"/>
</dbReference>
<dbReference type="AlphaFoldDB" id="A0A926I3T2"/>
<dbReference type="Proteomes" id="UP000653127">
    <property type="component" value="Unassembled WGS sequence"/>
</dbReference>
<dbReference type="NCBIfam" id="TIGR01084">
    <property type="entry name" value="mutY"/>
    <property type="match status" value="1"/>
</dbReference>
<evidence type="ECO:0000256" key="13">
    <source>
        <dbReference type="ARBA" id="ARBA00023295"/>
    </source>
</evidence>
<dbReference type="GO" id="GO:0032357">
    <property type="term" value="F:oxidized purine DNA binding"/>
    <property type="evidence" value="ECO:0007669"/>
    <property type="project" value="TreeGrafter"/>
</dbReference>
<dbReference type="CDD" id="cd00056">
    <property type="entry name" value="ENDO3c"/>
    <property type="match status" value="1"/>
</dbReference>
<dbReference type="GO" id="GO:0006298">
    <property type="term" value="P:mismatch repair"/>
    <property type="evidence" value="ECO:0007669"/>
    <property type="project" value="TreeGrafter"/>
</dbReference>
<evidence type="ECO:0000313" key="16">
    <source>
        <dbReference type="EMBL" id="MBC8545838.1"/>
    </source>
</evidence>
<dbReference type="Gene3D" id="1.10.1670.10">
    <property type="entry name" value="Helix-hairpin-Helix base-excision DNA repair enzymes (C-terminal)"/>
    <property type="match status" value="1"/>
</dbReference>
<dbReference type="InterPro" id="IPR044298">
    <property type="entry name" value="MIG/MutY"/>
</dbReference>
<dbReference type="Gene3D" id="1.10.340.30">
    <property type="entry name" value="Hypothetical protein, domain 2"/>
    <property type="match status" value="1"/>
</dbReference>
<dbReference type="PROSITE" id="PS01155">
    <property type="entry name" value="ENDONUCLEASE_III_2"/>
    <property type="match status" value="1"/>
</dbReference>
<comment type="catalytic activity">
    <reaction evidence="1 14">
        <text>Hydrolyzes free adenine bases from 7,8-dihydro-8-oxoguanine:adenine mismatched double-stranded DNA, leaving an apurinic site.</text>
        <dbReference type="EC" id="3.2.2.31"/>
    </reaction>
</comment>
<name>A0A926I3T2_9FIRM</name>
<dbReference type="GO" id="GO:0051539">
    <property type="term" value="F:4 iron, 4 sulfur cluster binding"/>
    <property type="evidence" value="ECO:0007669"/>
    <property type="project" value="UniProtKB-UniRule"/>
</dbReference>
<dbReference type="InterPro" id="IPR000445">
    <property type="entry name" value="HhH_motif"/>
</dbReference>
<keyword evidence="17" id="KW-1185">Reference proteome</keyword>
<dbReference type="SMART" id="SM00478">
    <property type="entry name" value="ENDO3c"/>
    <property type="match status" value="1"/>
</dbReference>
<dbReference type="Pfam" id="PF14815">
    <property type="entry name" value="NUDIX_4"/>
    <property type="match status" value="1"/>
</dbReference>
<dbReference type="CDD" id="cd03431">
    <property type="entry name" value="NUDIX_DNA_Glycosylase_C-MutY"/>
    <property type="match status" value="1"/>
</dbReference>
<evidence type="ECO:0000259" key="15">
    <source>
        <dbReference type="SMART" id="SM00478"/>
    </source>
</evidence>
<keyword evidence="6" id="KW-0004">4Fe-4S</keyword>
<organism evidence="16 17">
    <name type="scientific">Ligaoa zhengdingensis</name>
    <dbReference type="NCBI Taxonomy" id="2763658"/>
    <lineage>
        <taxon>Bacteria</taxon>
        <taxon>Bacillati</taxon>
        <taxon>Bacillota</taxon>
        <taxon>Clostridia</taxon>
        <taxon>Eubacteriales</taxon>
        <taxon>Oscillospiraceae</taxon>
        <taxon>Ligaoa</taxon>
    </lineage>
</organism>
<dbReference type="EC" id="3.2.2.31" evidence="4 14"/>
<evidence type="ECO:0000256" key="7">
    <source>
        <dbReference type="ARBA" id="ARBA00022723"/>
    </source>
</evidence>
<evidence type="ECO:0000256" key="1">
    <source>
        <dbReference type="ARBA" id="ARBA00000843"/>
    </source>
</evidence>
<keyword evidence="10 14" id="KW-0408">Iron</keyword>
<evidence type="ECO:0000256" key="12">
    <source>
        <dbReference type="ARBA" id="ARBA00023204"/>
    </source>
</evidence>
<evidence type="ECO:0000256" key="14">
    <source>
        <dbReference type="RuleBase" id="RU365096"/>
    </source>
</evidence>
<dbReference type="PANTHER" id="PTHR42944">
    <property type="entry name" value="ADENINE DNA GLYCOSYLASE"/>
    <property type="match status" value="1"/>
</dbReference>
<keyword evidence="11" id="KW-0411">Iron-sulfur</keyword>
<feature type="domain" description="HhH-GPD" evidence="15">
    <location>
        <begin position="46"/>
        <end position="197"/>
    </location>
</feature>
<evidence type="ECO:0000256" key="2">
    <source>
        <dbReference type="ARBA" id="ARBA00002933"/>
    </source>
</evidence>
<dbReference type="GO" id="GO:0006284">
    <property type="term" value="P:base-excision repair"/>
    <property type="evidence" value="ECO:0007669"/>
    <property type="project" value="UniProtKB-UniRule"/>
</dbReference>
<comment type="similarity">
    <text evidence="3 14">Belongs to the Nth/MutY family.</text>
</comment>
<comment type="cofactor">
    <cofactor evidence="14">
        <name>[4Fe-4S] cluster</name>
        <dbReference type="ChEBI" id="CHEBI:49883"/>
    </cofactor>
    <text evidence="14">Binds 1 [4Fe-4S] cluster.</text>
</comment>
<sequence length="360" mass="40330">MIFNRETRDSAAAIPAPLLAWYDQNKREMAWRDAHNSYYTWVSEIMLQQTRVEAVRAYFDRFIAALPTLRDLAACDEETLLKLWEGLGYYNRARNLQKAAKLVVERHGGELPRDYEQLLALPGIGEYTAGAIASIAYGIPAPCVDGNVMRVLSRVTANCADITLPAVKRDYQALARELIPAGRAGDFNQALMELGALVCLPNGLPLCGGCPLAELCAAHRAGCELDYPVKPPKPERRIEEKTVCVLVCGELVYLQKRPEGGLLAGLWEFWNRPGHLSRDELCRELERDGLAVRSMHTLKKAKHIFTHIEWRMQGYLAYAEQPIPLPGGEWISLPQLREGHALPGALRAYSADLERWVQSP</sequence>
<evidence type="ECO:0000256" key="5">
    <source>
        <dbReference type="ARBA" id="ARBA00022023"/>
    </source>
</evidence>
<evidence type="ECO:0000256" key="11">
    <source>
        <dbReference type="ARBA" id="ARBA00023014"/>
    </source>
</evidence>
<evidence type="ECO:0000256" key="6">
    <source>
        <dbReference type="ARBA" id="ARBA00022485"/>
    </source>
</evidence>
<dbReference type="InterPro" id="IPR011257">
    <property type="entry name" value="DNA_glycosylase"/>
</dbReference>
<dbReference type="InterPro" id="IPR005760">
    <property type="entry name" value="A/G_AdeGlyc_MutY"/>
</dbReference>
<dbReference type="InterPro" id="IPR015797">
    <property type="entry name" value="NUDIX_hydrolase-like_dom_sf"/>
</dbReference>
<keyword evidence="12" id="KW-0234">DNA repair</keyword>